<comment type="caution">
    <text evidence="1">The sequence shown here is derived from an EMBL/GenBank/DDBJ whole genome shotgun (WGS) entry which is preliminary data.</text>
</comment>
<evidence type="ECO:0000313" key="1">
    <source>
        <dbReference type="EMBL" id="KAG5633995.1"/>
    </source>
</evidence>
<sequence>MPWHNIGEDGQNLFCDKQPANTRDAILEIDRKILSLKAVYGKAWEPMPWSLLPCVISQYGKSSSKTNTDQDAFCVSEFMQVAKEYAALRGDDKAREKYVADREAIATALIQ</sequence>
<protein>
    <submittedName>
        <fullName evidence="1">Uncharacterized protein</fullName>
    </submittedName>
</protein>
<dbReference type="EMBL" id="JABCKI010006747">
    <property type="protein sequence ID" value="KAG5633995.1"/>
    <property type="molecule type" value="Genomic_DNA"/>
</dbReference>
<reference evidence="1" key="1">
    <citation type="submission" date="2021-02" db="EMBL/GenBank/DDBJ databases">
        <authorList>
            <person name="Nieuwenhuis M."/>
            <person name="Van De Peppel L.J.J."/>
        </authorList>
    </citation>
    <scope>NUCLEOTIDE SEQUENCE</scope>
    <source>
        <strain evidence="1">D49</strain>
    </source>
</reference>
<feature type="non-terminal residue" evidence="1">
    <location>
        <position position="111"/>
    </location>
</feature>
<reference evidence="1" key="2">
    <citation type="submission" date="2021-10" db="EMBL/GenBank/DDBJ databases">
        <title>Phylogenomics reveals ancestral predisposition of the termite-cultivated fungus Termitomyces towards a domesticated lifestyle.</title>
        <authorList>
            <person name="Auxier B."/>
            <person name="Grum-Grzhimaylo A."/>
            <person name="Cardenas M.E."/>
            <person name="Lodge J.D."/>
            <person name="Laessoe T."/>
            <person name="Pedersen O."/>
            <person name="Smith M.E."/>
            <person name="Kuyper T.W."/>
            <person name="Franco-Molano E.A."/>
            <person name="Baroni T.J."/>
            <person name="Aanen D.K."/>
        </authorList>
    </citation>
    <scope>NUCLEOTIDE SEQUENCE</scope>
    <source>
        <strain evidence="1">D49</strain>
    </source>
</reference>
<dbReference type="OrthoDB" id="2322499at2759"/>
<proteinExistence type="predicted"/>
<keyword evidence="2" id="KW-1185">Reference proteome</keyword>
<dbReference type="AlphaFoldDB" id="A0A9P7FN20"/>
<organism evidence="1 2">
    <name type="scientific">Sphagnurus paluster</name>
    <dbReference type="NCBI Taxonomy" id="117069"/>
    <lineage>
        <taxon>Eukaryota</taxon>
        <taxon>Fungi</taxon>
        <taxon>Dikarya</taxon>
        <taxon>Basidiomycota</taxon>
        <taxon>Agaricomycotina</taxon>
        <taxon>Agaricomycetes</taxon>
        <taxon>Agaricomycetidae</taxon>
        <taxon>Agaricales</taxon>
        <taxon>Tricholomatineae</taxon>
        <taxon>Lyophyllaceae</taxon>
        <taxon>Sphagnurus</taxon>
    </lineage>
</organism>
<accession>A0A9P7FN20</accession>
<name>A0A9P7FN20_9AGAR</name>
<dbReference type="Proteomes" id="UP000717328">
    <property type="component" value="Unassembled WGS sequence"/>
</dbReference>
<gene>
    <name evidence="1" type="ORF">H0H81_003983</name>
</gene>
<evidence type="ECO:0000313" key="2">
    <source>
        <dbReference type="Proteomes" id="UP000717328"/>
    </source>
</evidence>